<dbReference type="GO" id="GO:0009016">
    <property type="term" value="F:succinyldiaminopimelate transaminase activity"/>
    <property type="evidence" value="ECO:0007669"/>
    <property type="project" value="UniProtKB-EC"/>
</dbReference>
<reference evidence="5" key="1">
    <citation type="submission" date="2023-06" db="EMBL/GenBank/DDBJ databases">
        <authorList>
            <person name="Jiang Y."/>
            <person name="Liu Q."/>
        </authorList>
    </citation>
    <scope>NUCLEOTIDE SEQUENCE</scope>
    <source>
        <strain evidence="5">CGMCC 1.12090</strain>
    </source>
</reference>
<dbReference type="Proteomes" id="UP001169027">
    <property type="component" value="Unassembled WGS sequence"/>
</dbReference>
<dbReference type="Pfam" id="PF00155">
    <property type="entry name" value="Aminotran_1_2"/>
    <property type="match status" value="1"/>
</dbReference>
<evidence type="ECO:0000256" key="2">
    <source>
        <dbReference type="ARBA" id="ARBA00022576"/>
    </source>
</evidence>
<comment type="caution">
    <text evidence="5">The sequence shown here is derived from an EMBL/GenBank/DDBJ whole genome shotgun (WGS) entry which is preliminary data.</text>
</comment>
<dbReference type="Gene3D" id="3.40.640.10">
    <property type="entry name" value="Type I PLP-dependent aspartate aminotransferase-like (Major domain)"/>
    <property type="match status" value="1"/>
</dbReference>
<evidence type="ECO:0000256" key="1">
    <source>
        <dbReference type="ARBA" id="ARBA00001933"/>
    </source>
</evidence>
<dbReference type="CDD" id="cd00609">
    <property type="entry name" value="AAT_like"/>
    <property type="match status" value="1"/>
</dbReference>
<dbReference type="SUPFAM" id="SSF53383">
    <property type="entry name" value="PLP-dependent transferases"/>
    <property type="match status" value="1"/>
</dbReference>
<dbReference type="EMBL" id="JAUKVY010000016">
    <property type="protein sequence ID" value="MDO1534871.1"/>
    <property type="molecule type" value="Genomic_DNA"/>
</dbReference>
<organism evidence="5 6">
    <name type="scientific">Variovorax ginsengisoli</name>
    <dbReference type="NCBI Taxonomy" id="363844"/>
    <lineage>
        <taxon>Bacteria</taxon>
        <taxon>Pseudomonadati</taxon>
        <taxon>Pseudomonadota</taxon>
        <taxon>Betaproteobacteria</taxon>
        <taxon>Burkholderiales</taxon>
        <taxon>Comamonadaceae</taxon>
        <taxon>Variovorax</taxon>
    </lineage>
</organism>
<keyword evidence="6" id="KW-1185">Reference proteome</keyword>
<dbReference type="InterPro" id="IPR015424">
    <property type="entry name" value="PyrdxlP-dep_Trfase"/>
</dbReference>
<dbReference type="InterPro" id="IPR004839">
    <property type="entry name" value="Aminotransferase_I/II_large"/>
</dbReference>
<evidence type="ECO:0000259" key="4">
    <source>
        <dbReference type="Pfam" id="PF00155"/>
    </source>
</evidence>
<dbReference type="InterPro" id="IPR050881">
    <property type="entry name" value="LL-DAP_aminotransferase"/>
</dbReference>
<evidence type="ECO:0000313" key="6">
    <source>
        <dbReference type="Proteomes" id="UP001169027"/>
    </source>
</evidence>
<keyword evidence="2 5" id="KW-0032">Aminotransferase</keyword>
<dbReference type="NCBIfam" id="TIGR03538">
    <property type="entry name" value="DapC_gpp"/>
    <property type="match status" value="1"/>
</dbReference>
<gene>
    <name evidence="5" type="primary">dapC</name>
    <name evidence="5" type="ORF">Q2T77_21490</name>
</gene>
<name>A0ABT8S7I4_9BURK</name>
<dbReference type="Gene3D" id="3.90.1150.10">
    <property type="entry name" value="Aspartate Aminotransferase, domain 1"/>
    <property type="match status" value="1"/>
</dbReference>
<dbReference type="InterPro" id="IPR015422">
    <property type="entry name" value="PyrdxlP-dep_Trfase_small"/>
</dbReference>
<comment type="cofactor">
    <cofactor evidence="1">
        <name>pyridoxal 5'-phosphate</name>
        <dbReference type="ChEBI" id="CHEBI:597326"/>
    </cofactor>
</comment>
<dbReference type="PANTHER" id="PTHR42832:SF3">
    <property type="entry name" value="L-GLUTAMINE--4-(METHYLSULFANYL)-2-OXOBUTANOATE AMINOTRANSFERASE"/>
    <property type="match status" value="1"/>
</dbReference>
<keyword evidence="3 5" id="KW-0808">Transferase</keyword>
<evidence type="ECO:0000256" key="3">
    <source>
        <dbReference type="ARBA" id="ARBA00022679"/>
    </source>
</evidence>
<accession>A0ABT8S7I4</accession>
<proteinExistence type="predicted"/>
<dbReference type="InterPro" id="IPR015421">
    <property type="entry name" value="PyrdxlP-dep_Trfase_major"/>
</dbReference>
<dbReference type="RefSeq" id="WP_301812632.1">
    <property type="nucleotide sequence ID" value="NZ_JAUJZH010000016.1"/>
</dbReference>
<sequence>MNPLLAKLQPYPFERLRQLFAGVTPNPDFAPISLGIGEPKHPTPAFIQDALAAGMGALATYPATAGDLPLRQSFTGWLERRYGLALDPATQVLPVNGSREALFALAQTVVDASRTPAPVVLSPNPFYQIYEGAALLSGAEPYYVPSVPARNFAVDWDSVPDAIWARTQLVFVCSPGNPTGAVMPIGEWEKLFALSDRHGFVIAADECYSEIYFRDEPPLGGLEAAARLGRSDFRNLIALTSLSKRSNVPGLRSGFVAGDAAIIKSFLLYRTYHGSAMSGTVAAASIAAWNDELHVVDNRAQYRSKFAAVTPLLEPVLDVRLPDASFYLWAGIPPAWQGDDAAFARALYAQYNVTVLPGSYLAREVGGANPGRGRIRMALVADTAECTEAAKRIVNFIQN</sequence>
<protein>
    <submittedName>
        <fullName evidence="5">Succinyldiaminopimelate transaminase</fullName>
        <ecNumber evidence="5">2.6.1.17</ecNumber>
    </submittedName>
</protein>
<dbReference type="InterPro" id="IPR019878">
    <property type="entry name" value="DapC_beta/gammaproteobac"/>
</dbReference>
<dbReference type="PANTHER" id="PTHR42832">
    <property type="entry name" value="AMINO ACID AMINOTRANSFERASE"/>
    <property type="match status" value="1"/>
</dbReference>
<evidence type="ECO:0000313" key="5">
    <source>
        <dbReference type="EMBL" id="MDO1534871.1"/>
    </source>
</evidence>
<feature type="domain" description="Aminotransferase class I/classII large" evidence="4">
    <location>
        <begin position="32"/>
        <end position="393"/>
    </location>
</feature>
<dbReference type="EC" id="2.6.1.17" evidence="5"/>